<dbReference type="InterPro" id="IPR044612">
    <property type="entry name" value="ARL2/3"/>
</dbReference>
<feature type="domain" description="RRM" evidence="24">
    <location>
        <begin position="199"/>
        <end position="282"/>
    </location>
</feature>
<sequence>MAGINSITTAPEVVSWAEAVEQDNSPHVQEGADGIRTETAFTEVDGVRYKVGIAEKLAANSNFPNFQVVTQFKVINKRVPKVVADRKKWVKFGACKGEPAGPQVATTYVAEEVEMQFTRNRAGEQILDVQEDKQTAKATSREHCRHCKGNDHWSTHCPYKVMYQLDEENDANNDPQQDRNAMGLRGDGRQIDRNRSDENTCRVTNLPQEMNEDELRDVFGKIGRVIRIFIARDKITALPKGFAFVTFESRDDAARAIAELNDIRMYHMMGFLKILRKQRAREREMRILILGLDNAGKTTLMKKFLDEPTDTIEPTLGFDIKTVTFKGFQLNLWDVGGQKSLRSYWKNYFESTDALIWVVDSSDRERLTQCSEELKKLLGEERLAGASLLVLANKSDLPGAIDVNSIAQVLDLQSIKSHHWKIFSCCALSGDRLIQAMTWLCDDVGSRIFILD</sequence>
<evidence type="ECO:0000256" key="11">
    <source>
        <dbReference type="ARBA" id="ARBA00022884"/>
    </source>
</evidence>
<evidence type="ECO:0000256" key="5">
    <source>
        <dbReference type="ARBA" id="ARBA00022475"/>
    </source>
</evidence>
<dbReference type="PANTHER" id="PTHR45697">
    <property type="entry name" value="ADP-RIBOSYLATION FACTOR-LIKE PROTEIN 2-RELATED"/>
    <property type="match status" value="1"/>
</dbReference>
<keyword evidence="13 20" id="KW-0342">GTP-binding</keyword>
<keyword evidence="7 19" id="KW-0396">Initiation factor</keyword>
<dbReference type="GO" id="GO:0005886">
    <property type="term" value="C:plasma membrane"/>
    <property type="evidence" value="ECO:0007669"/>
    <property type="project" value="UniProtKB-SubCell"/>
</dbReference>
<evidence type="ECO:0000256" key="19">
    <source>
        <dbReference type="HAMAP-Rule" id="MF_03006"/>
    </source>
</evidence>
<keyword evidence="8" id="KW-0132">Cell division</keyword>
<evidence type="ECO:0000256" key="21">
    <source>
        <dbReference type="PIRSR" id="PIRSR606689-2"/>
    </source>
</evidence>
<reference evidence="26" key="1">
    <citation type="submission" date="2011-07" db="EMBL/GenBank/DDBJ databases">
        <authorList>
            <consortium name="Caenorhabditis brenneri Sequencing and Analysis Consortium"/>
            <person name="Wilson R.K."/>
        </authorList>
    </citation>
    <scope>NUCLEOTIDE SEQUENCE [LARGE SCALE GENOMIC DNA]</scope>
    <source>
        <strain evidence="26">PB2801</strain>
    </source>
</reference>
<dbReference type="AlphaFoldDB" id="G0PH28"/>
<keyword evidence="11 22" id="KW-0694">RNA-binding</keyword>
<keyword evidence="12 19" id="KW-0648">Protein biosynthesis</keyword>
<keyword evidence="21" id="KW-0479">Metal-binding</keyword>
<keyword evidence="9" id="KW-0519">Myristate</keyword>
<keyword evidence="6 19" id="KW-0963">Cytoplasm</keyword>
<dbReference type="CDD" id="cd04154">
    <property type="entry name" value="Arl2"/>
    <property type="match status" value="1"/>
</dbReference>
<evidence type="ECO:0000313" key="26">
    <source>
        <dbReference type="Proteomes" id="UP000008068"/>
    </source>
</evidence>
<feature type="binding site" evidence="20">
    <location>
        <position position="337"/>
    </location>
    <ligand>
        <name>GTP</name>
        <dbReference type="ChEBI" id="CHEBI:37565"/>
    </ligand>
</feature>
<dbReference type="GO" id="GO:0005525">
    <property type="term" value="F:GTP binding"/>
    <property type="evidence" value="ECO:0007669"/>
    <property type="project" value="UniProtKB-KW"/>
</dbReference>
<dbReference type="NCBIfam" id="TIGR00231">
    <property type="entry name" value="small_GTP"/>
    <property type="match status" value="1"/>
</dbReference>
<evidence type="ECO:0000256" key="6">
    <source>
        <dbReference type="ARBA" id="ARBA00022490"/>
    </source>
</evidence>
<keyword evidence="21" id="KW-0460">Magnesium</keyword>
<feature type="region of interest" description="Disordered" evidence="23">
    <location>
        <begin position="169"/>
        <end position="194"/>
    </location>
</feature>
<comment type="similarity">
    <text evidence="19">Belongs to the eIF-3 subunit G family.</text>
</comment>
<evidence type="ECO:0000256" key="23">
    <source>
        <dbReference type="SAM" id="MobiDB-lite"/>
    </source>
</evidence>
<name>G0PH28_CAEBE</name>
<evidence type="ECO:0000256" key="20">
    <source>
        <dbReference type="PIRSR" id="PIRSR606689-1"/>
    </source>
</evidence>
<dbReference type="SUPFAM" id="SSF54928">
    <property type="entry name" value="RNA-binding domain, RBD"/>
    <property type="match status" value="1"/>
</dbReference>
<dbReference type="Proteomes" id="UP000008068">
    <property type="component" value="Unassembled WGS sequence"/>
</dbReference>
<dbReference type="HOGENOM" id="CLU_043595_0_0_1"/>
<dbReference type="FunFam" id="3.30.70.330:FF:001019">
    <property type="entry name" value="Eukaryotic translation initiation factor 3 subunit G"/>
    <property type="match status" value="1"/>
</dbReference>
<keyword evidence="4" id="KW-0217">Developmental protein</keyword>
<evidence type="ECO:0000256" key="17">
    <source>
        <dbReference type="ARBA" id="ARBA00023306"/>
    </source>
</evidence>
<dbReference type="GO" id="GO:0033290">
    <property type="term" value="C:eukaryotic 48S preinitiation complex"/>
    <property type="evidence" value="ECO:0007669"/>
    <property type="project" value="UniProtKB-UniRule"/>
</dbReference>
<feature type="binding site" evidence="20">
    <location>
        <begin position="393"/>
        <end position="396"/>
    </location>
    <ligand>
        <name>GTP</name>
        <dbReference type="ChEBI" id="CHEBI:37565"/>
    </ligand>
</feature>
<evidence type="ECO:0000256" key="22">
    <source>
        <dbReference type="PROSITE-ProRule" id="PRU00176"/>
    </source>
</evidence>
<dbReference type="Pfam" id="PF12353">
    <property type="entry name" value="eIF3g"/>
    <property type="match status" value="1"/>
</dbReference>
<evidence type="ECO:0000256" key="16">
    <source>
        <dbReference type="ARBA" id="ARBA00023288"/>
    </source>
</evidence>
<dbReference type="Pfam" id="PF00025">
    <property type="entry name" value="Arf"/>
    <property type="match status" value="1"/>
</dbReference>
<comment type="similarity">
    <text evidence="3">Belongs to the small GTPase superfamily. Arf family.</text>
</comment>
<dbReference type="Gene3D" id="3.40.50.300">
    <property type="entry name" value="P-loop containing nucleotide triphosphate hydrolases"/>
    <property type="match status" value="1"/>
</dbReference>
<dbReference type="GO" id="GO:0003924">
    <property type="term" value="F:GTPase activity"/>
    <property type="evidence" value="ECO:0007669"/>
    <property type="project" value="InterPro"/>
</dbReference>
<comment type="subcellular location">
    <subcellularLocation>
        <location evidence="1">Cell membrane</location>
    </subcellularLocation>
    <subcellularLocation>
        <location evidence="2">Cytoplasm</location>
        <location evidence="2">Cytoskeleton</location>
        <location evidence="2">Microtubule organizing center</location>
        <location evidence="2">Centrosome</location>
    </subcellularLocation>
</comment>
<evidence type="ECO:0000313" key="25">
    <source>
        <dbReference type="EMBL" id="EGT56048.1"/>
    </source>
</evidence>
<comment type="function">
    <text evidence="19">RNA-binding component of the eukaryotic translation initiation factor 3 (eIF-3) complex, which is involved in protein synthesis of a specialized repertoire of mRNAs and, together with other initiation factors, stimulates binding of mRNA and methionyl-tRNAi to the 40S ribosome. The eIF-3 complex specifically targets and initiates translation of a subset of mRNAs involved in cell proliferation. This subunit can bind 18S rRNA.</text>
</comment>
<dbReference type="GO" id="GO:0046872">
    <property type="term" value="F:metal ion binding"/>
    <property type="evidence" value="ECO:0007669"/>
    <property type="project" value="UniProtKB-KW"/>
</dbReference>
<dbReference type="GO" id="GO:0003723">
    <property type="term" value="F:RNA binding"/>
    <property type="evidence" value="ECO:0007669"/>
    <property type="project" value="UniProtKB-UniRule"/>
</dbReference>
<dbReference type="InterPro" id="IPR012677">
    <property type="entry name" value="Nucleotide-bd_a/b_plait_sf"/>
</dbReference>
<feature type="binding site" evidence="20">
    <location>
        <begin position="291"/>
        <end position="298"/>
    </location>
    <ligand>
        <name>GTP</name>
        <dbReference type="ChEBI" id="CHEBI:37565"/>
    </ligand>
</feature>
<dbReference type="InterPro" id="IPR045873">
    <property type="entry name" value="Arl2"/>
</dbReference>
<dbReference type="InterPro" id="IPR005225">
    <property type="entry name" value="Small_GTP-bd"/>
</dbReference>
<evidence type="ECO:0000256" key="12">
    <source>
        <dbReference type="ARBA" id="ARBA00022917"/>
    </source>
</evidence>
<dbReference type="EMBL" id="GL380459">
    <property type="protein sequence ID" value="EGT56048.1"/>
    <property type="molecule type" value="Genomic_DNA"/>
</dbReference>
<organism evidence="26">
    <name type="scientific">Caenorhabditis brenneri</name>
    <name type="common">Nematode worm</name>
    <dbReference type="NCBI Taxonomy" id="135651"/>
    <lineage>
        <taxon>Eukaryota</taxon>
        <taxon>Metazoa</taxon>
        <taxon>Ecdysozoa</taxon>
        <taxon>Nematoda</taxon>
        <taxon>Chromadorea</taxon>
        <taxon>Rhabditida</taxon>
        <taxon>Rhabditina</taxon>
        <taxon>Rhabditomorpha</taxon>
        <taxon>Rhabditoidea</taxon>
        <taxon>Rhabditidae</taxon>
        <taxon>Peloderinae</taxon>
        <taxon>Caenorhabditis</taxon>
    </lineage>
</organism>
<dbReference type="InterPro" id="IPR035979">
    <property type="entry name" value="RBD_domain_sf"/>
</dbReference>
<comment type="subunit">
    <text evidence="19">Component of the eukaryotic translation initiation factor 3 (eIF-3) complex.</text>
</comment>
<dbReference type="InterPro" id="IPR017334">
    <property type="entry name" value="eIF3_g"/>
</dbReference>
<gene>
    <name evidence="19" type="primary">eif-3.G</name>
    <name evidence="25" type="ORF">CAEBREN_07157</name>
</gene>
<dbReference type="SMART" id="SM00360">
    <property type="entry name" value="RRM"/>
    <property type="match status" value="1"/>
</dbReference>
<dbReference type="InterPro" id="IPR024675">
    <property type="entry name" value="eIF3g_N"/>
</dbReference>
<dbReference type="SMART" id="SM00178">
    <property type="entry name" value="SAR"/>
    <property type="match status" value="1"/>
</dbReference>
<dbReference type="PROSITE" id="PS51417">
    <property type="entry name" value="ARF"/>
    <property type="match status" value="1"/>
</dbReference>
<keyword evidence="5" id="KW-1003">Cell membrane</keyword>
<keyword evidence="26" id="KW-1185">Reference proteome</keyword>
<keyword evidence="17" id="KW-0131">Cell cycle</keyword>
<evidence type="ECO:0000256" key="1">
    <source>
        <dbReference type="ARBA" id="ARBA00004236"/>
    </source>
</evidence>
<dbReference type="CDD" id="cd12933">
    <property type="entry name" value="eIF3G"/>
    <property type="match status" value="1"/>
</dbReference>
<proteinExistence type="inferred from homology"/>
<dbReference type="SMART" id="SM00175">
    <property type="entry name" value="RAB"/>
    <property type="match status" value="1"/>
</dbReference>
<evidence type="ECO:0000256" key="4">
    <source>
        <dbReference type="ARBA" id="ARBA00022473"/>
    </source>
</evidence>
<evidence type="ECO:0000256" key="2">
    <source>
        <dbReference type="ARBA" id="ARBA00004300"/>
    </source>
</evidence>
<dbReference type="OrthoDB" id="2011769at2759"/>
<keyword evidence="16" id="KW-0449">Lipoprotein</keyword>
<evidence type="ECO:0000256" key="8">
    <source>
        <dbReference type="ARBA" id="ARBA00022618"/>
    </source>
</evidence>
<dbReference type="InParanoid" id="G0PH28"/>
<evidence type="ECO:0000256" key="14">
    <source>
        <dbReference type="ARBA" id="ARBA00023136"/>
    </source>
</evidence>
<dbReference type="Pfam" id="PF00076">
    <property type="entry name" value="RRM_1"/>
    <property type="match status" value="1"/>
</dbReference>
<keyword evidence="10 20" id="KW-0547">Nucleotide-binding</keyword>
<dbReference type="GO" id="GO:0005813">
    <property type="term" value="C:centrosome"/>
    <property type="evidence" value="ECO:0007669"/>
    <property type="project" value="UniProtKB-SubCell"/>
</dbReference>
<dbReference type="InterPro" id="IPR034240">
    <property type="entry name" value="eIF3G_RRM"/>
</dbReference>
<dbReference type="GO" id="GO:0016282">
    <property type="term" value="C:eukaryotic 43S preinitiation complex"/>
    <property type="evidence" value="ECO:0007669"/>
    <property type="project" value="UniProtKB-UniRule"/>
</dbReference>
<dbReference type="FunCoup" id="G0PH28">
    <property type="interactions" value="2947"/>
</dbReference>
<dbReference type="STRING" id="135651.G0PH28"/>
<evidence type="ECO:0000256" key="15">
    <source>
        <dbReference type="ARBA" id="ARBA00023212"/>
    </source>
</evidence>
<dbReference type="InterPro" id="IPR006689">
    <property type="entry name" value="Small_GTPase_ARF/SAR"/>
</dbReference>
<dbReference type="GO" id="GO:0051301">
    <property type="term" value="P:cell division"/>
    <property type="evidence" value="ECO:0007669"/>
    <property type="project" value="UniProtKB-KW"/>
</dbReference>
<feature type="binding site" evidence="21">
    <location>
        <position position="298"/>
    </location>
    <ligand>
        <name>Mg(2+)</name>
        <dbReference type="ChEBI" id="CHEBI:18420"/>
    </ligand>
</feature>
<dbReference type="SMART" id="SM00177">
    <property type="entry name" value="ARF"/>
    <property type="match status" value="1"/>
</dbReference>
<evidence type="ECO:0000259" key="24">
    <source>
        <dbReference type="PROSITE" id="PS50102"/>
    </source>
</evidence>
<dbReference type="PRINTS" id="PR00328">
    <property type="entry name" value="SAR1GTPBP"/>
</dbReference>
<evidence type="ECO:0000256" key="10">
    <source>
        <dbReference type="ARBA" id="ARBA00022741"/>
    </source>
</evidence>
<evidence type="ECO:0000256" key="9">
    <source>
        <dbReference type="ARBA" id="ARBA00022707"/>
    </source>
</evidence>
<dbReference type="InterPro" id="IPR027417">
    <property type="entry name" value="P-loop_NTPase"/>
</dbReference>
<evidence type="ECO:0000256" key="7">
    <source>
        <dbReference type="ARBA" id="ARBA00022540"/>
    </source>
</evidence>
<dbReference type="PROSITE" id="PS50102">
    <property type="entry name" value="RRM"/>
    <property type="match status" value="1"/>
</dbReference>
<keyword evidence="15" id="KW-0206">Cytoskeleton</keyword>
<evidence type="ECO:0000256" key="3">
    <source>
        <dbReference type="ARBA" id="ARBA00010290"/>
    </source>
</evidence>
<accession>G0PH28</accession>
<dbReference type="GO" id="GO:0003743">
    <property type="term" value="F:translation initiation factor activity"/>
    <property type="evidence" value="ECO:0007669"/>
    <property type="project" value="UniProtKB-UniRule"/>
</dbReference>
<dbReference type="Gene3D" id="3.30.70.330">
    <property type="match status" value="1"/>
</dbReference>
<dbReference type="eggNOG" id="KOG0073">
    <property type="taxonomic scope" value="Eukaryota"/>
</dbReference>
<dbReference type="GO" id="GO:0001732">
    <property type="term" value="P:formation of cytoplasmic translation initiation complex"/>
    <property type="evidence" value="ECO:0007669"/>
    <property type="project" value="UniProtKB-UniRule"/>
</dbReference>
<keyword evidence="14" id="KW-0472">Membrane</keyword>
<feature type="binding site" evidence="21">
    <location>
        <position position="315"/>
    </location>
    <ligand>
        <name>Mg(2+)</name>
        <dbReference type="ChEBI" id="CHEBI:18420"/>
    </ligand>
</feature>
<dbReference type="CDD" id="cd12408">
    <property type="entry name" value="RRM_eIF3G_like"/>
    <property type="match status" value="1"/>
</dbReference>
<dbReference type="HAMAP" id="MF_03006">
    <property type="entry name" value="eIF3g"/>
    <property type="match status" value="1"/>
</dbReference>
<protein>
    <recommendedName>
        <fullName evidence="19">Eukaryotic translation initiation factor 3 subunit G</fullName>
        <shortName evidence="19">eIF3g</shortName>
    </recommendedName>
    <alternativeName>
        <fullName evidence="19">Eukaryotic translation initiation factor 3 RNA-binding subunit</fullName>
        <shortName evidence="19">eIF-3 RNA-binding subunit</shortName>
    </alternativeName>
    <alternativeName>
        <fullName evidence="19">Eukaryotic translation initiation factor 3 subunit 4</fullName>
    </alternativeName>
</protein>
<dbReference type="eggNOG" id="KOG0122">
    <property type="taxonomic scope" value="Eukaryota"/>
</dbReference>
<comment type="function">
    <text evidence="18">GTP-binding protein that functions in embryogenesis, cytokinesis, germline development and microtubulule cytoskeleton dynamics.</text>
</comment>
<dbReference type="OMA" id="FHEFTIN"/>
<evidence type="ECO:0000256" key="13">
    <source>
        <dbReference type="ARBA" id="ARBA00023134"/>
    </source>
</evidence>
<evidence type="ECO:0000256" key="18">
    <source>
        <dbReference type="ARBA" id="ARBA00055307"/>
    </source>
</evidence>
<dbReference type="GO" id="GO:0005852">
    <property type="term" value="C:eukaryotic translation initiation factor 3 complex"/>
    <property type="evidence" value="ECO:0007669"/>
    <property type="project" value="UniProtKB-UniRule"/>
</dbReference>
<dbReference type="InterPro" id="IPR000504">
    <property type="entry name" value="RRM_dom"/>
</dbReference>
<dbReference type="FunFam" id="3.40.50.300:FF:000981">
    <property type="entry name" value="ADP-ribosylation factor-like 2"/>
    <property type="match status" value="1"/>
</dbReference>
<dbReference type="SUPFAM" id="SSF52540">
    <property type="entry name" value="P-loop containing nucleoside triphosphate hydrolases"/>
    <property type="match status" value="1"/>
</dbReference>